<dbReference type="PROSITE" id="PS50880">
    <property type="entry name" value="TOPRIM"/>
    <property type="match status" value="1"/>
</dbReference>
<evidence type="ECO:0000256" key="10">
    <source>
        <dbReference type="ARBA" id="ARBA00023125"/>
    </source>
</evidence>
<gene>
    <name evidence="12 15" type="primary">dnaG</name>
    <name evidence="15" type="ORF">ACFOLH_06095</name>
</gene>
<dbReference type="Pfam" id="PF08278">
    <property type="entry name" value="DnaG_DnaB_bind"/>
    <property type="match status" value="1"/>
</dbReference>
<dbReference type="RefSeq" id="WP_340290233.1">
    <property type="nucleotide sequence ID" value="NZ_JBBEOI010000016.1"/>
</dbReference>
<comment type="cofactor">
    <cofactor evidence="12 13">
        <name>Zn(2+)</name>
        <dbReference type="ChEBI" id="CHEBI:29105"/>
    </cofactor>
    <text evidence="12 13">Binds 1 zinc ion per monomer.</text>
</comment>
<dbReference type="CDD" id="cd03364">
    <property type="entry name" value="TOPRIM_DnaG_primases"/>
    <property type="match status" value="1"/>
</dbReference>
<organism evidence="15 16">
    <name type="scientific">Aquipuribacter hungaricus</name>
    <dbReference type="NCBI Taxonomy" id="545624"/>
    <lineage>
        <taxon>Bacteria</taxon>
        <taxon>Bacillati</taxon>
        <taxon>Actinomycetota</taxon>
        <taxon>Actinomycetes</taxon>
        <taxon>Micrococcales</taxon>
        <taxon>Intrasporangiaceae</taxon>
        <taxon>Aquipuribacter</taxon>
    </lineage>
</organism>
<keyword evidence="10 12" id="KW-0238">DNA-binding</keyword>
<dbReference type="Gene3D" id="3.40.1360.10">
    <property type="match status" value="1"/>
</dbReference>
<dbReference type="PIRSF" id="PIRSF002811">
    <property type="entry name" value="DnaG"/>
    <property type="match status" value="1"/>
</dbReference>
<name>A0ABV7WDL1_9MICO</name>
<comment type="similarity">
    <text evidence="12 13">Belongs to the DnaG primase family.</text>
</comment>
<comment type="catalytic activity">
    <reaction evidence="12">
        <text>ssDNA + n NTP = ssDNA/pppN(pN)n-1 hybrid + (n-1) diphosphate.</text>
        <dbReference type="EC" id="2.7.7.101"/>
    </reaction>
</comment>
<keyword evidence="1 12" id="KW-0240">DNA-directed RNA polymerase</keyword>
<comment type="subunit">
    <text evidence="12">Monomer. Interacts with DnaB.</text>
</comment>
<dbReference type="InterPro" id="IPR036977">
    <property type="entry name" value="DNA_primase_Znf_CHC2"/>
</dbReference>
<evidence type="ECO:0000256" key="13">
    <source>
        <dbReference type="PIRNR" id="PIRNR002811"/>
    </source>
</evidence>
<keyword evidence="5 12" id="KW-0235">DNA replication</keyword>
<reference evidence="16" key="1">
    <citation type="journal article" date="2019" name="Int. J. Syst. Evol. Microbiol.">
        <title>The Global Catalogue of Microorganisms (GCM) 10K type strain sequencing project: providing services to taxonomists for standard genome sequencing and annotation.</title>
        <authorList>
            <consortium name="The Broad Institute Genomics Platform"/>
            <consortium name="The Broad Institute Genome Sequencing Center for Infectious Disease"/>
            <person name="Wu L."/>
            <person name="Ma J."/>
        </authorList>
    </citation>
    <scope>NUCLEOTIDE SEQUENCE [LARGE SCALE GENOMIC DNA]</scope>
    <source>
        <strain evidence="16">NCAIM B.02333</strain>
    </source>
</reference>
<dbReference type="InterPro" id="IPR013173">
    <property type="entry name" value="DNA_primase_DnaG_DnaB-bd_dom"/>
</dbReference>
<dbReference type="Pfam" id="PF08275">
    <property type="entry name" value="DNAG_N"/>
    <property type="match status" value="1"/>
</dbReference>
<dbReference type="InterPro" id="IPR034151">
    <property type="entry name" value="TOPRIM_DnaG_bac"/>
</dbReference>
<dbReference type="NCBIfam" id="TIGR01391">
    <property type="entry name" value="dnaG"/>
    <property type="match status" value="1"/>
</dbReference>
<evidence type="ECO:0000256" key="1">
    <source>
        <dbReference type="ARBA" id="ARBA00022478"/>
    </source>
</evidence>
<dbReference type="Proteomes" id="UP001595685">
    <property type="component" value="Unassembled WGS sequence"/>
</dbReference>
<keyword evidence="7 12" id="KW-0863">Zinc-finger</keyword>
<dbReference type="InterPro" id="IPR050219">
    <property type="entry name" value="DnaG_primase"/>
</dbReference>
<evidence type="ECO:0000259" key="14">
    <source>
        <dbReference type="PROSITE" id="PS50880"/>
    </source>
</evidence>
<comment type="domain">
    <text evidence="12">Contains an N-terminal zinc-binding domain, a central core domain that contains the primase activity, and a C-terminal DnaB-binding domain.</text>
</comment>
<proteinExistence type="inferred from homology"/>
<protein>
    <recommendedName>
        <fullName evidence="12 13">DNA primase</fullName>
        <ecNumber evidence="12">2.7.7.101</ecNumber>
    </recommendedName>
</protein>
<evidence type="ECO:0000256" key="2">
    <source>
        <dbReference type="ARBA" id="ARBA00022515"/>
    </source>
</evidence>
<dbReference type="Pfam" id="PF01807">
    <property type="entry name" value="Zn_ribbon_DnaG"/>
    <property type="match status" value="1"/>
</dbReference>
<keyword evidence="16" id="KW-1185">Reference proteome</keyword>
<keyword evidence="3 12" id="KW-0808">Transferase</keyword>
<keyword evidence="8 12" id="KW-0862">Zinc</keyword>
<sequence length="620" mass="67535">MAGRIKDEDVATVKEKVHLDELVGDHVALRRAGSGSLKGLCPFHDEKSPSFQVRPAVGLWHCFGCDEGGDAIAFVMKIDHLGFSDAVERLAARVGVQLRYDETPGGRGGAPRQPVGQRQRLVDANAASAQWYAEQLMTPDAGEARTLLAERGFDRAAAEHFGVGYSPRGGEELLRHLRGRGFTEEELMVSGLAGRNSQGRVYDRFRGRLMWPIRDVTGDVVGFGARRLYDDDRIEAKYLNTSETPLYKKSQVLYGVDLAKRDIARERRLVVVEGYTDVMAAHLAGVTTAVATCGTAFGDDHARTARRLIGDVTATGEIIFTFDGDSAGQKAAMRAFASDQQFVARTFVAVEPSGKDPCDLRQAEGDAAVRALVDRRVPLFEFAIRSTFAQFDLDTEEGRLAGLDAAAPIVASIKDRELRYRYAVNLDRWLGFLDEAFVVARVARASRSDGAQQLASRSSQTRVDADDPVATTERFALACALQVPDHVGAQVDTLGDDAFTVPAHRVVHESIMAVGGATGRTGAELVAAVREAAPSAVEQLVTRLAVMDLPAGEKDLPRFAVGMVAKVAEVEANRTVMDAKRRLGRLDREQEPDAWTDAFSKLMDAERHQRAVRERATGTP</sequence>
<dbReference type="InterPro" id="IPR006171">
    <property type="entry name" value="TOPRIM_dom"/>
</dbReference>
<comment type="function">
    <text evidence="12 13">RNA polymerase that catalyzes the synthesis of short RNA molecules used as primers for DNA polymerase during DNA replication.</text>
</comment>
<keyword evidence="6 12" id="KW-0479">Metal-binding</keyword>
<comment type="caution">
    <text evidence="15">The sequence shown here is derived from an EMBL/GenBank/DDBJ whole genome shotgun (WGS) entry which is preliminary data.</text>
</comment>
<dbReference type="Pfam" id="PF13662">
    <property type="entry name" value="Toprim_4"/>
    <property type="match status" value="1"/>
</dbReference>
<keyword evidence="9" id="KW-0460">Magnesium</keyword>
<dbReference type="SUPFAM" id="SSF56731">
    <property type="entry name" value="DNA primase core"/>
    <property type="match status" value="1"/>
</dbReference>
<keyword evidence="11 12" id="KW-0804">Transcription</keyword>
<evidence type="ECO:0000256" key="6">
    <source>
        <dbReference type="ARBA" id="ARBA00022723"/>
    </source>
</evidence>
<dbReference type="InterPro" id="IPR013264">
    <property type="entry name" value="DNAG_N"/>
</dbReference>
<evidence type="ECO:0000256" key="5">
    <source>
        <dbReference type="ARBA" id="ARBA00022705"/>
    </source>
</evidence>
<evidence type="ECO:0000256" key="7">
    <source>
        <dbReference type="ARBA" id="ARBA00022771"/>
    </source>
</evidence>
<dbReference type="SMART" id="SM00400">
    <property type="entry name" value="ZnF_CHCC"/>
    <property type="match status" value="1"/>
</dbReference>
<keyword evidence="2 12" id="KW-0639">Primosome</keyword>
<evidence type="ECO:0000256" key="4">
    <source>
        <dbReference type="ARBA" id="ARBA00022695"/>
    </source>
</evidence>
<accession>A0ABV7WDL1</accession>
<dbReference type="InterPro" id="IPR002694">
    <property type="entry name" value="Znf_CHC2"/>
</dbReference>
<evidence type="ECO:0000313" key="16">
    <source>
        <dbReference type="Proteomes" id="UP001595685"/>
    </source>
</evidence>
<dbReference type="Pfam" id="PF10410">
    <property type="entry name" value="DnaB_bind"/>
    <property type="match status" value="1"/>
</dbReference>
<evidence type="ECO:0000256" key="11">
    <source>
        <dbReference type="ARBA" id="ARBA00023163"/>
    </source>
</evidence>
<dbReference type="InterPro" id="IPR037068">
    <property type="entry name" value="DNA_primase_core_N_sf"/>
</dbReference>
<dbReference type="Gene3D" id="3.90.980.10">
    <property type="entry name" value="DNA primase, catalytic core, N-terminal domain"/>
    <property type="match status" value="1"/>
</dbReference>
<dbReference type="Gene3D" id="3.90.580.10">
    <property type="entry name" value="Zinc finger, CHC2-type domain"/>
    <property type="match status" value="1"/>
</dbReference>
<dbReference type="InterPro" id="IPR030846">
    <property type="entry name" value="DnaG_bac"/>
</dbReference>
<evidence type="ECO:0000256" key="12">
    <source>
        <dbReference type="HAMAP-Rule" id="MF_00974"/>
    </source>
</evidence>
<dbReference type="PANTHER" id="PTHR30313">
    <property type="entry name" value="DNA PRIMASE"/>
    <property type="match status" value="1"/>
</dbReference>
<feature type="zinc finger region" description="CHC2-type" evidence="12">
    <location>
        <begin position="41"/>
        <end position="65"/>
    </location>
</feature>
<dbReference type="InterPro" id="IPR006295">
    <property type="entry name" value="DNA_primase_DnaG"/>
</dbReference>
<dbReference type="EMBL" id="JBHRWW010000003">
    <property type="protein sequence ID" value="MFC3687911.1"/>
    <property type="molecule type" value="Genomic_DNA"/>
</dbReference>
<evidence type="ECO:0000256" key="9">
    <source>
        <dbReference type="ARBA" id="ARBA00022842"/>
    </source>
</evidence>
<dbReference type="InterPro" id="IPR019475">
    <property type="entry name" value="DNA_primase_DnaB-bd"/>
</dbReference>
<dbReference type="SUPFAM" id="SSF57783">
    <property type="entry name" value="Zinc beta-ribbon"/>
    <property type="match status" value="1"/>
</dbReference>
<dbReference type="EC" id="2.7.7.101" evidence="12"/>
<feature type="domain" description="Toprim" evidence="14">
    <location>
        <begin position="267"/>
        <end position="352"/>
    </location>
</feature>
<dbReference type="HAMAP" id="MF_00974">
    <property type="entry name" value="DNA_primase_DnaG"/>
    <property type="match status" value="1"/>
</dbReference>
<evidence type="ECO:0000256" key="8">
    <source>
        <dbReference type="ARBA" id="ARBA00022833"/>
    </source>
</evidence>
<dbReference type="PANTHER" id="PTHR30313:SF2">
    <property type="entry name" value="DNA PRIMASE"/>
    <property type="match status" value="1"/>
</dbReference>
<evidence type="ECO:0000313" key="15">
    <source>
        <dbReference type="EMBL" id="MFC3687911.1"/>
    </source>
</evidence>
<dbReference type="SMART" id="SM00493">
    <property type="entry name" value="TOPRIM"/>
    <property type="match status" value="1"/>
</dbReference>
<keyword evidence="4 12" id="KW-0548">Nucleotidyltransferase</keyword>
<evidence type="ECO:0000256" key="3">
    <source>
        <dbReference type="ARBA" id="ARBA00022679"/>
    </source>
</evidence>